<evidence type="ECO:0000259" key="7">
    <source>
        <dbReference type="Pfam" id="PF00501"/>
    </source>
</evidence>
<sequence length="534" mass="58632">MLGLWTQEMIGVTIYANLGHDALIYALRGSSAVPSSVMARTRASSCNSCTRPRGGEHHHLPRRAGHRRGPEPAPAAAWGEVVQMGHSSTKPHTVVSNNDFEGLIMYTSGTTGNPKGVVHSLGSVTKGARGLNDRLTELLGVTEGETYVAFLPAAHIFEFVCEVIMLMRGTLLCYGSPRTLMDVFARPCGDLSQFKPFFLIGVPRIFETIKKTAEGRMPPLGSLKRQIFERAYESRLAALRAGMDTPFWNNKVFALPRSLLGPNIRGVCSGGAPLADKTQEWVNVVLGTPIAQGYGMTETVCNTTVQRTGELDCVAGQLLRGVEVRLLDTDSYKHTDHPNPRGELLVRGKFMFKGYYKQAQMTADCMLPDGWLRTGDVAEIERQTGQVRIIGRVKALAKNVLGEYIAMENLEAIYNQHPLSTPNGVCVLVDVQKNYICALVTTTEANAMKFAQENHLEGEYPAILDTAAFRKAASHSFAALGRKDGLQSFEIVKHVRVVADEWTPENGLVTASLKVRRSEIDKHYATAIQELFVE</sequence>
<dbReference type="PANTHER" id="PTHR43272">
    <property type="entry name" value="LONG-CHAIN-FATTY-ACID--COA LIGASE"/>
    <property type="match status" value="1"/>
</dbReference>
<keyword evidence="2" id="KW-0436">Ligase</keyword>
<dbReference type="InterPro" id="IPR000873">
    <property type="entry name" value="AMP-dep_synth/lig_dom"/>
</dbReference>
<dbReference type="Gene3D" id="3.40.50.12780">
    <property type="entry name" value="N-terminal domain of ligase-like"/>
    <property type="match status" value="1"/>
</dbReference>
<dbReference type="InterPro" id="IPR042099">
    <property type="entry name" value="ANL_N_sf"/>
</dbReference>
<dbReference type="GO" id="GO:0004467">
    <property type="term" value="F:long-chain fatty acid-CoA ligase activity"/>
    <property type="evidence" value="ECO:0007669"/>
    <property type="project" value="UniProtKB-EC"/>
</dbReference>
<dbReference type="PROSITE" id="PS00455">
    <property type="entry name" value="AMP_BINDING"/>
    <property type="match status" value="1"/>
</dbReference>
<comment type="caution">
    <text evidence="8">The sequence shown here is derived from an EMBL/GenBank/DDBJ whole genome shotgun (WGS) entry which is preliminary data.</text>
</comment>
<feature type="region of interest" description="Disordered" evidence="6">
    <location>
        <begin position="45"/>
        <end position="73"/>
    </location>
</feature>
<dbReference type="InterPro" id="IPR020845">
    <property type="entry name" value="AMP-binding_CS"/>
</dbReference>
<keyword evidence="9" id="KW-1185">Reference proteome</keyword>
<comment type="catalytic activity">
    <reaction evidence="5">
        <text>a long-chain fatty acid + ATP + CoA = a long-chain fatty acyl-CoA + AMP + diphosphate</text>
        <dbReference type="Rhea" id="RHEA:15421"/>
        <dbReference type="ChEBI" id="CHEBI:30616"/>
        <dbReference type="ChEBI" id="CHEBI:33019"/>
        <dbReference type="ChEBI" id="CHEBI:57287"/>
        <dbReference type="ChEBI" id="CHEBI:57560"/>
        <dbReference type="ChEBI" id="CHEBI:83139"/>
        <dbReference type="ChEBI" id="CHEBI:456215"/>
        <dbReference type="EC" id="6.2.1.3"/>
    </reaction>
</comment>
<dbReference type="GO" id="GO:0005524">
    <property type="term" value="F:ATP binding"/>
    <property type="evidence" value="ECO:0007669"/>
    <property type="project" value="UniProtKB-KW"/>
</dbReference>
<evidence type="ECO:0000256" key="5">
    <source>
        <dbReference type="ARBA" id="ARBA00036813"/>
    </source>
</evidence>
<dbReference type="Pfam" id="PF00501">
    <property type="entry name" value="AMP-binding"/>
    <property type="match status" value="1"/>
</dbReference>
<comment type="similarity">
    <text evidence="1">Belongs to the ATP-dependent AMP-binding enzyme family.</text>
</comment>
<dbReference type="OrthoDB" id="1700726at2759"/>
<evidence type="ECO:0000256" key="4">
    <source>
        <dbReference type="ARBA" id="ARBA00022840"/>
    </source>
</evidence>
<protein>
    <submittedName>
        <fullName evidence="8">Long-chain acyl-CoA synthetase</fullName>
    </submittedName>
</protein>
<dbReference type="PANTHER" id="PTHR43272:SF83">
    <property type="entry name" value="ACYL-COA SYNTHETASE LONG-CHAIN, ISOFORM J"/>
    <property type="match status" value="1"/>
</dbReference>
<dbReference type="Proteomes" id="UP000015354">
    <property type="component" value="Unassembled WGS sequence"/>
</dbReference>
<gene>
    <name evidence="8" type="ORF">STCU_08736</name>
</gene>
<name>S9TWL8_9TRYP</name>
<dbReference type="AlphaFoldDB" id="S9TWL8"/>
<evidence type="ECO:0000256" key="2">
    <source>
        <dbReference type="ARBA" id="ARBA00022598"/>
    </source>
</evidence>
<evidence type="ECO:0000256" key="3">
    <source>
        <dbReference type="ARBA" id="ARBA00022741"/>
    </source>
</evidence>
<evidence type="ECO:0000256" key="6">
    <source>
        <dbReference type="SAM" id="MobiDB-lite"/>
    </source>
</evidence>
<dbReference type="SUPFAM" id="SSF56801">
    <property type="entry name" value="Acetyl-CoA synthetase-like"/>
    <property type="match status" value="1"/>
</dbReference>
<dbReference type="GO" id="GO:0016020">
    <property type="term" value="C:membrane"/>
    <property type="evidence" value="ECO:0007669"/>
    <property type="project" value="TreeGrafter"/>
</dbReference>
<evidence type="ECO:0000256" key="1">
    <source>
        <dbReference type="ARBA" id="ARBA00006432"/>
    </source>
</evidence>
<dbReference type="GO" id="GO:0005783">
    <property type="term" value="C:endoplasmic reticulum"/>
    <property type="evidence" value="ECO:0007669"/>
    <property type="project" value="TreeGrafter"/>
</dbReference>
<proteinExistence type="inferred from homology"/>
<reference evidence="8 9" key="1">
    <citation type="journal article" date="2013" name="PLoS ONE">
        <title>Predicting the Proteins of Angomonas deanei, Strigomonas culicis and Their Respective Endosymbionts Reveals New Aspects of the Trypanosomatidae Family.</title>
        <authorList>
            <person name="Motta M.C."/>
            <person name="Martins A.C."/>
            <person name="de Souza S.S."/>
            <person name="Catta-Preta C.M."/>
            <person name="Silva R."/>
            <person name="Klein C.C."/>
            <person name="de Almeida L.G."/>
            <person name="de Lima Cunha O."/>
            <person name="Ciapina L.P."/>
            <person name="Brocchi M."/>
            <person name="Colabardini A.C."/>
            <person name="de Araujo Lima B."/>
            <person name="Machado C.R."/>
            <person name="de Almeida Soares C.M."/>
            <person name="Probst C.M."/>
            <person name="de Menezes C.B."/>
            <person name="Thompson C.E."/>
            <person name="Bartholomeu D.C."/>
            <person name="Gradia D.F."/>
            <person name="Pavoni D.P."/>
            <person name="Grisard E.C."/>
            <person name="Fantinatti-Garboggini F."/>
            <person name="Marchini F.K."/>
            <person name="Rodrigues-Luiz G.F."/>
            <person name="Wagner G."/>
            <person name="Goldman G.H."/>
            <person name="Fietto J.L."/>
            <person name="Elias M.C."/>
            <person name="Goldman M.H."/>
            <person name="Sagot M.F."/>
            <person name="Pereira M."/>
            <person name="Stoco P.H."/>
            <person name="de Mendonca-Neto R.P."/>
            <person name="Teixeira S.M."/>
            <person name="Maciel T.E."/>
            <person name="de Oliveira Mendes T.A."/>
            <person name="Urmenyi T.P."/>
            <person name="de Souza W."/>
            <person name="Schenkman S."/>
            <person name="de Vasconcelos A.T."/>
        </authorList>
    </citation>
    <scope>NUCLEOTIDE SEQUENCE [LARGE SCALE GENOMIC DNA]</scope>
</reference>
<feature type="domain" description="AMP-dependent synthetase/ligase" evidence="7">
    <location>
        <begin position="1"/>
        <end position="356"/>
    </location>
</feature>
<evidence type="ECO:0000313" key="9">
    <source>
        <dbReference type="Proteomes" id="UP000015354"/>
    </source>
</evidence>
<accession>S9TWL8</accession>
<organism evidence="8 9">
    <name type="scientific">Strigomonas culicis</name>
    <dbReference type="NCBI Taxonomy" id="28005"/>
    <lineage>
        <taxon>Eukaryota</taxon>
        <taxon>Discoba</taxon>
        <taxon>Euglenozoa</taxon>
        <taxon>Kinetoplastea</taxon>
        <taxon>Metakinetoplastina</taxon>
        <taxon>Trypanosomatida</taxon>
        <taxon>Trypanosomatidae</taxon>
        <taxon>Strigomonadinae</taxon>
        <taxon>Strigomonas</taxon>
    </lineage>
</organism>
<evidence type="ECO:0000313" key="8">
    <source>
        <dbReference type="EMBL" id="EPY21003.1"/>
    </source>
</evidence>
<keyword evidence="4" id="KW-0067">ATP-binding</keyword>
<keyword evidence="3" id="KW-0547">Nucleotide-binding</keyword>
<dbReference type="EMBL" id="ATMH01008736">
    <property type="protein sequence ID" value="EPY21003.1"/>
    <property type="molecule type" value="Genomic_DNA"/>
</dbReference>